<dbReference type="OrthoDB" id="3784408at2759"/>
<evidence type="ECO:0000313" key="3">
    <source>
        <dbReference type="Proteomes" id="UP000799423"/>
    </source>
</evidence>
<protein>
    <submittedName>
        <fullName evidence="2">Uncharacterized protein</fullName>
    </submittedName>
</protein>
<dbReference type="EMBL" id="MU006296">
    <property type="protein sequence ID" value="KAF2853196.1"/>
    <property type="molecule type" value="Genomic_DNA"/>
</dbReference>
<name>A0A6A7BCE6_9PLEO</name>
<accession>A0A6A7BCE6</accession>
<keyword evidence="1" id="KW-0812">Transmembrane</keyword>
<proteinExistence type="predicted"/>
<evidence type="ECO:0000256" key="1">
    <source>
        <dbReference type="SAM" id="Phobius"/>
    </source>
</evidence>
<keyword evidence="1" id="KW-0472">Membrane</keyword>
<reference evidence="2" key="1">
    <citation type="submission" date="2020-01" db="EMBL/GenBank/DDBJ databases">
        <authorList>
            <consortium name="DOE Joint Genome Institute"/>
            <person name="Haridas S."/>
            <person name="Albert R."/>
            <person name="Binder M."/>
            <person name="Bloem J."/>
            <person name="Labutti K."/>
            <person name="Salamov A."/>
            <person name="Andreopoulos B."/>
            <person name="Baker S.E."/>
            <person name="Barry K."/>
            <person name="Bills G."/>
            <person name="Bluhm B.H."/>
            <person name="Cannon C."/>
            <person name="Castanera R."/>
            <person name="Culley D.E."/>
            <person name="Daum C."/>
            <person name="Ezra D."/>
            <person name="Gonzalez J.B."/>
            <person name="Henrissat B."/>
            <person name="Kuo A."/>
            <person name="Liang C."/>
            <person name="Lipzen A."/>
            <person name="Lutzoni F."/>
            <person name="Magnuson J."/>
            <person name="Mondo S."/>
            <person name="Nolan M."/>
            <person name="Ohm R."/>
            <person name="Pangilinan J."/>
            <person name="Park H.-J."/>
            <person name="Ramirez L."/>
            <person name="Alfaro M."/>
            <person name="Sun H."/>
            <person name="Tritt A."/>
            <person name="Yoshinaga Y."/>
            <person name="Zwiers L.-H."/>
            <person name="Turgeon B.G."/>
            <person name="Goodwin S.B."/>
            <person name="Spatafora J.W."/>
            <person name="Crous P.W."/>
            <person name="Grigoriev I.V."/>
        </authorList>
    </citation>
    <scope>NUCLEOTIDE SEQUENCE</scope>
    <source>
        <strain evidence="2">IPT5</strain>
    </source>
</reference>
<evidence type="ECO:0000313" key="2">
    <source>
        <dbReference type="EMBL" id="KAF2853196.1"/>
    </source>
</evidence>
<dbReference type="Proteomes" id="UP000799423">
    <property type="component" value="Unassembled WGS sequence"/>
</dbReference>
<feature type="transmembrane region" description="Helical" evidence="1">
    <location>
        <begin position="98"/>
        <end position="121"/>
    </location>
</feature>
<keyword evidence="1" id="KW-1133">Transmembrane helix</keyword>
<dbReference type="AlphaFoldDB" id="A0A6A7BCE6"/>
<keyword evidence="3" id="KW-1185">Reference proteome</keyword>
<sequence length="177" mass="20222">MATITITSNNTLTPIRRISWKGGDFRKVMAMNEEYNEKDILGYPTSETTAHDVQTASPSALDTPTRLSSSTLCNDNEDIEGQHDPGFHVRSNSWRNKLVEYTMVFMIFLVWMLLIMGVLILTDTLFPTALRSYYKFKELSAELSNTNFELDALKTQMSTLYQSIGRIGTMTIQKFRK</sequence>
<organism evidence="2 3">
    <name type="scientific">Plenodomus tracheiphilus IPT5</name>
    <dbReference type="NCBI Taxonomy" id="1408161"/>
    <lineage>
        <taxon>Eukaryota</taxon>
        <taxon>Fungi</taxon>
        <taxon>Dikarya</taxon>
        <taxon>Ascomycota</taxon>
        <taxon>Pezizomycotina</taxon>
        <taxon>Dothideomycetes</taxon>
        <taxon>Pleosporomycetidae</taxon>
        <taxon>Pleosporales</taxon>
        <taxon>Pleosporineae</taxon>
        <taxon>Leptosphaeriaceae</taxon>
        <taxon>Plenodomus</taxon>
    </lineage>
</organism>
<gene>
    <name evidence="2" type="ORF">T440DRAFT_548883</name>
</gene>